<dbReference type="Proteomes" id="UP001219518">
    <property type="component" value="Unassembled WGS sequence"/>
</dbReference>
<dbReference type="GO" id="GO:0051246">
    <property type="term" value="P:regulation of protein metabolic process"/>
    <property type="evidence" value="ECO:0007669"/>
    <property type="project" value="UniProtKB-ARBA"/>
</dbReference>
<evidence type="ECO:0000256" key="2">
    <source>
        <dbReference type="ARBA" id="ARBA00022741"/>
    </source>
</evidence>
<dbReference type="SUPFAM" id="SSF55681">
    <property type="entry name" value="Class II aaRS and biotin synthetases"/>
    <property type="match status" value="1"/>
</dbReference>
<proteinExistence type="predicted"/>
<dbReference type="PANTHER" id="PTHR11042">
    <property type="entry name" value="EUKARYOTIC TRANSLATION INITIATION FACTOR 2-ALPHA KINASE EIF2-ALPHA KINASE -RELATED"/>
    <property type="match status" value="1"/>
</dbReference>
<dbReference type="GO" id="GO:0005737">
    <property type="term" value="C:cytoplasm"/>
    <property type="evidence" value="ECO:0007669"/>
    <property type="project" value="TreeGrafter"/>
</dbReference>
<dbReference type="EMBL" id="JAHWGI010000027">
    <property type="protein sequence ID" value="KAK3908026.1"/>
    <property type="molecule type" value="Genomic_DNA"/>
</dbReference>
<gene>
    <name evidence="7" type="ORF">KUF71_003158</name>
</gene>
<dbReference type="GO" id="GO:0005634">
    <property type="term" value="C:nucleus"/>
    <property type="evidence" value="ECO:0007669"/>
    <property type="project" value="TreeGrafter"/>
</dbReference>
<protein>
    <submittedName>
        <fullName evidence="7">EIF-2-alpha kinase GCN2</fullName>
    </submittedName>
</protein>
<evidence type="ECO:0000256" key="3">
    <source>
        <dbReference type="ARBA" id="ARBA00022777"/>
    </source>
</evidence>
<dbReference type="Pfam" id="PF00069">
    <property type="entry name" value="Pkinase"/>
    <property type="match status" value="1"/>
</dbReference>
<evidence type="ECO:0000313" key="7">
    <source>
        <dbReference type="EMBL" id="KAK3908026.1"/>
    </source>
</evidence>
<feature type="region of interest" description="Disordered" evidence="5">
    <location>
        <begin position="1"/>
        <end position="29"/>
    </location>
</feature>
<dbReference type="SUPFAM" id="SSF56112">
    <property type="entry name" value="Protein kinase-like (PK-like)"/>
    <property type="match status" value="1"/>
</dbReference>
<dbReference type="InterPro" id="IPR045864">
    <property type="entry name" value="aa-tRNA-synth_II/BPL/LPL"/>
</dbReference>
<dbReference type="GO" id="GO:0005524">
    <property type="term" value="F:ATP binding"/>
    <property type="evidence" value="ECO:0007669"/>
    <property type="project" value="UniProtKB-KW"/>
</dbReference>
<comment type="caution">
    <text evidence="7">The sequence shown here is derived from an EMBL/GenBank/DDBJ whole genome shotgun (WGS) entry which is preliminary data.</text>
</comment>
<evidence type="ECO:0000256" key="5">
    <source>
        <dbReference type="SAM" id="MobiDB-lite"/>
    </source>
</evidence>
<dbReference type="AlphaFoldDB" id="A0AAE1GSM7"/>
<name>A0AAE1GSM7_9NEOP</name>
<dbReference type="GO" id="GO:0004672">
    <property type="term" value="F:protein kinase activity"/>
    <property type="evidence" value="ECO:0007669"/>
    <property type="project" value="InterPro"/>
</dbReference>
<dbReference type="Gene3D" id="3.30.200.20">
    <property type="entry name" value="Phosphorylase Kinase, domain 1"/>
    <property type="match status" value="1"/>
</dbReference>
<keyword evidence="4" id="KW-0067">ATP-binding</keyword>
<evidence type="ECO:0000313" key="8">
    <source>
        <dbReference type="Proteomes" id="UP001219518"/>
    </source>
</evidence>
<keyword evidence="3 7" id="KW-0418">Kinase</keyword>
<accession>A0AAE1GSM7</accession>
<reference evidence="7" key="1">
    <citation type="submission" date="2021-07" db="EMBL/GenBank/DDBJ databases">
        <authorList>
            <person name="Catto M.A."/>
            <person name="Jacobson A."/>
            <person name="Kennedy G."/>
            <person name="Labadie P."/>
            <person name="Hunt B.G."/>
            <person name="Srinivasan R."/>
        </authorList>
    </citation>
    <scope>NUCLEOTIDE SEQUENCE</scope>
    <source>
        <strain evidence="7">PL_HMW_Pooled</strain>
        <tissue evidence="7">Head</tissue>
    </source>
</reference>
<feature type="domain" description="Protein kinase" evidence="6">
    <location>
        <begin position="65"/>
        <end position="364"/>
    </location>
</feature>
<keyword evidence="1" id="KW-0808">Transferase</keyword>
<sequence length="871" mass="99675">MSSVNKASDLDECQQSSSQSHERCGSSSISIEFEEASSSEYKDELTKSGKQEKGGFAYSKYKDEFIETGKQEKGGFGYVEQVINKTDKQFYAIKRIPLKSSLVEDDENQRLIQEAKCLASLKHANVVRYFASWTEDWDEEYCTNDEYSSQDNSHNYSDSSSTQEKAQKSGHPYLFIQMELCTKTLRVVIDAFPRVLDTPDKVADYFFQILQGLKFLHQEHNICHRDLNPNNILLDAEERIKIGDFGLARLIEKCPALEENLLSSVGTELYRAPEIKSKKYDHRVDLYSCGIILFEMSYYMMTGTERIKVLDNLRDSSIVFPDSYKENTEDWQYDFAKSLLHHNPDERLTLDLMISSLSNHYPRLSNIKEEMSKAFSNPDSNLHKELMQEVFSQGARRSKGMRFDTPKPNLRESTSSRTLIQYIESVFCKHGACHLRTPLLTPCDLGTSKAETVVKLVTSDGIAVNLPHNARVDFARYVVWHEIPLLTRYDTLQTYRTECCSSSHPKPEYECVFDLVHTLDCNSDVKEADAQVLSVLIVLFKGIIQKENTTNFIAINHTDVVKSILLSVGVKEQFIAFALEKVGRNGFEDGLKCLSPSHIKEKGLDLDKLYRITSWSGRLKDIKQLVDEIIPKHKRQTERAIKYLHDVWVYSRDVISNSMDNVGISLKWCSNVHYYSGVLFTAVHIQEKKKDIILADGGRYDGILISYRGQLAEKKPGVEMIEQNGCGISVYVTKLLELKEDFFQPQLVVLTCPKNNEWEKNLYDFAKTLRLMGLNCRVEHYAKSFDIESYKADENVLCLVELLPSGEFNVTHKYTSLQSLENGQREVTLNVFYNANPPTLKLPGYQVLALFRSDMNMMQMNSLLVSAQMVV</sequence>
<dbReference type="Pfam" id="PF13393">
    <property type="entry name" value="tRNA-synt_His"/>
    <property type="match status" value="1"/>
</dbReference>
<dbReference type="PROSITE" id="PS50011">
    <property type="entry name" value="PROTEIN_KINASE_DOM"/>
    <property type="match status" value="1"/>
</dbReference>
<organism evidence="7 8">
    <name type="scientific">Frankliniella fusca</name>
    <dbReference type="NCBI Taxonomy" id="407009"/>
    <lineage>
        <taxon>Eukaryota</taxon>
        <taxon>Metazoa</taxon>
        <taxon>Ecdysozoa</taxon>
        <taxon>Arthropoda</taxon>
        <taxon>Hexapoda</taxon>
        <taxon>Insecta</taxon>
        <taxon>Pterygota</taxon>
        <taxon>Neoptera</taxon>
        <taxon>Paraneoptera</taxon>
        <taxon>Thysanoptera</taxon>
        <taxon>Terebrantia</taxon>
        <taxon>Thripoidea</taxon>
        <taxon>Thripidae</taxon>
        <taxon>Frankliniella</taxon>
    </lineage>
</organism>
<dbReference type="InterPro" id="IPR050339">
    <property type="entry name" value="CC_SR_Kinase"/>
</dbReference>
<evidence type="ECO:0000259" key="6">
    <source>
        <dbReference type="PROSITE" id="PS50011"/>
    </source>
</evidence>
<keyword evidence="2" id="KW-0547">Nucleotide-binding</keyword>
<dbReference type="InterPro" id="IPR041715">
    <property type="entry name" value="HisRS-like_core"/>
</dbReference>
<dbReference type="InterPro" id="IPR011009">
    <property type="entry name" value="Kinase-like_dom_sf"/>
</dbReference>
<dbReference type="GO" id="GO:0006950">
    <property type="term" value="P:response to stress"/>
    <property type="evidence" value="ECO:0007669"/>
    <property type="project" value="UniProtKB-ARBA"/>
</dbReference>
<dbReference type="GO" id="GO:0010468">
    <property type="term" value="P:regulation of gene expression"/>
    <property type="evidence" value="ECO:0007669"/>
    <property type="project" value="UniProtKB-ARBA"/>
</dbReference>
<keyword evidence="8" id="KW-1185">Reference proteome</keyword>
<evidence type="ECO:0000256" key="1">
    <source>
        <dbReference type="ARBA" id="ARBA00022679"/>
    </source>
</evidence>
<dbReference type="Gene3D" id="3.30.930.10">
    <property type="entry name" value="Bira Bifunctional Protein, Domain 2"/>
    <property type="match status" value="1"/>
</dbReference>
<evidence type="ECO:0000256" key="4">
    <source>
        <dbReference type="ARBA" id="ARBA00022840"/>
    </source>
</evidence>
<reference evidence="7" key="2">
    <citation type="journal article" date="2023" name="BMC Genomics">
        <title>Pest status, molecular evolution, and epigenetic factors derived from the genome assembly of Frankliniella fusca, a thysanopteran phytovirus vector.</title>
        <authorList>
            <person name="Catto M.A."/>
            <person name="Labadie P.E."/>
            <person name="Jacobson A.L."/>
            <person name="Kennedy G.G."/>
            <person name="Srinivasan R."/>
            <person name="Hunt B.G."/>
        </authorList>
    </citation>
    <scope>NUCLEOTIDE SEQUENCE</scope>
    <source>
        <strain evidence="7">PL_HMW_Pooled</strain>
    </source>
</reference>
<dbReference type="InterPro" id="IPR000719">
    <property type="entry name" value="Prot_kinase_dom"/>
</dbReference>
<dbReference type="Gene3D" id="1.10.510.10">
    <property type="entry name" value="Transferase(Phosphotransferase) domain 1"/>
    <property type="match status" value="1"/>
</dbReference>